<keyword evidence="2" id="KW-1185">Reference proteome</keyword>
<reference evidence="1" key="1">
    <citation type="submission" date="2020-11" db="EMBL/GenBank/DDBJ databases">
        <authorList>
            <person name="Tran Van P."/>
        </authorList>
    </citation>
    <scope>NUCLEOTIDE SEQUENCE</scope>
</reference>
<dbReference type="EMBL" id="OA883189">
    <property type="protein sequence ID" value="CAD7278205.1"/>
    <property type="molecule type" value="Genomic_DNA"/>
</dbReference>
<protein>
    <submittedName>
        <fullName evidence="1">Uncharacterized protein</fullName>
    </submittedName>
</protein>
<sequence length="253" mass="29126">MLYNEFFVTEEIAEEPEPITREVHKKPFYPTSWGQVYDSRGCPDVRFVESWKLGNYAFKNFLVSILGHPTVCGPITCDDERRLRFQIKATFDESVDPTSKENVLHKVLYWPVVDESRQVLDRLLELGMDPNMLDGSGNSPLHNCVILQKVELARSLLLCRANINSWSWNGVGPVELLQECWMENQDAALKPEFSKLAKLAFQMQWSALRGSVRRGAVEPNEMYWDYEGLTASQWCDTYARDDVAAELRFFVSS</sequence>
<dbReference type="AlphaFoldDB" id="A0A7R9BMR0"/>
<dbReference type="InterPro" id="IPR002110">
    <property type="entry name" value="Ankyrin_rpt"/>
</dbReference>
<dbReference type="Pfam" id="PF13637">
    <property type="entry name" value="Ank_4"/>
    <property type="match status" value="1"/>
</dbReference>
<evidence type="ECO:0000313" key="1">
    <source>
        <dbReference type="EMBL" id="CAD7278205.1"/>
    </source>
</evidence>
<accession>A0A7R9BMR0</accession>
<dbReference type="InterPro" id="IPR036770">
    <property type="entry name" value="Ankyrin_rpt-contain_sf"/>
</dbReference>
<organism evidence="1">
    <name type="scientific">Notodromas monacha</name>
    <dbReference type="NCBI Taxonomy" id="399045"/>
    <lineage>
        <taxon>Eukaryota</taxon>
        <taxon>Metazoa</taxon>
        <taxon>Ecdysozoa</taxon>
        <taxon>Arthropoda</taxon>
        <taxon>Crustacea</taxon>
        <taxon>Oligostraca</taxon>
        <taxon>Ostracoda</taxon>
        <taxon>Podocopa</taxon>
        <taxon>Podocopida</taxon>
        <taxon>Cypridocopina</taxon>
        <taxon>Cypridoidea</taxon>
        <taxon>Cyprididae</taxon>
        <taxon>Notodromas</taxon>
    </lineage>
</organism>
<evidence type="ECO:0000313" key="2">
    <source>
        <dbReference type="Proteomes" id="UP000678499"/>
    </source>
</evidence>
<dbReference type="OrthoDB" id="426293at2759"/>
<name>A0A7R9BMR0_9CRUS</name>
<gene>
    <name evidence="1" type="ORF">NMOB1V02_LOCUS5916</name>
</gene>
<proteinExistence type="predicted"/>
<dbReference type="EMBL" id="CAJPEX010001152">
    <property type="protein sequence ID" value="CAG0918357.1"/>
    <property type="molecule type" value="Genomic_DNA"/>
</dbReference>
<dbReference type="Gene3D" id="1.25.40.20">
    <property type="entry name" value="Ankyrin repeat-containing domain"/>
    <property type="match status" value="1"/>
</dbReference>
<dbReference type="Proteomes" id="UP000678499">
    <property type="component" value="Unassembled WGS sequence"/>
</dbReference>
<dbReference type="SUPFAM" id="SSF48403">
    <property type="entry name" value="Ankyrin repeat"/>
    <property type="match status" value="1"/>
</dbReference>